<feature type="domain" description="Trimeric autotransporter adhesin YadA-like head" evidence="13">
    <location>
        <begin position="91"/>
        <end position="117"/>
    </location>
</feature>
<dbReference type="GO" id="GO:0009986">
    <property type="term" value="C:cell surface"/>
    <property type="evidence" value="ECO:0007669"/>
    <property type="project" value="UniProtKB-SubCell"/>
</dbReference>
<evidence type="ECO:0000256" key="11">
    <source>
        <dbReference type="SAM" id="MobiDB-lite"/>
    </source>
</evidence>
<evidence type="ECO:0000256" key="2">
    <source>
        <dbReference type="ARBA" id="ARBA00004442"/>
    </source>
</evidence>
<evidence type="ECO:0000259" key="13">
    <source>
        <dbReference type="Pfam" id="PF05658"/>
    </source>
</evidence>
<feature type="domain" description="Trimeric autotransporter adhesin YadA-like stalk" evidence="14">
    <location>
        <begin position="633"/>
        <end position="668"/>
    </location>
</feature>
<feature type="domain" description="Trimeric autotransporter adhesin YadA-like stalk" evidence="14">
    <location>
        <begin position="527"/>
        <end position="557"/>
    </location>
</feature>
<keyword evidence="18" id="KW-1185">Reference proteome</keyword>
<keyword evidence="8" id="KW-0653">Protein transport</keyword>
<dbReference type="RefSeq" id="WP_205404242.1">
    <property type="nucleotide sequence ID" value="NZ_JAFFTA010000001.1"/>
</dbReference>
<dbReference type="InterPro" id="IPR005594">
    <property type="entry name" value="YadA_C"/>
</dbReference>
<feature type="region of interest" description="Disordered" evidence="11">
    <location>
        <begin position="832"/>
        <end position="862"/>
    </location>
</feature>
<feature type="domain" description="Trimeric autotransporter adhesin YadA-like stalk" evidence="14">
    <location>
        <begin position="265"/>
        <end position="306"/>
    </location>
</feature>
<protein>
    <submittedName>
        <fullName evidence="16">YadA-like family protein</fullName>
    </submittedName>
</protein>
<feature type="domain" description="Trimeric autotransporter adhesin YadA-like head" evidence="13">
    <location>
        <begin position="135"/>
        <end position="159"/>
    </location>
</feature>
<keyword evidence="7" id="KW-0732">Signal</keyword>
<dbReference type="SUPFAM" id="SSF101967">
    <property type="entry name" value="Adhesin YadA, collagen-binding domain"/>
    <property type="match status" value="2"/>
</dbReference>
<dbReference type="InterPro" id="IPR024973">
    <property type="entry name" value="ESPR"/>
</dbReference>
<evidence type="ECO:0000256" key="5">
    <source>
        <dbReference type="ARBA" id="ARBA00022452"/>
    </source>
</evidence>
<dbReference type="Pfam" id="PF05662">
    <property type="entry name" value="YadA_stalk"/>
    <property type="match status" value="7"/>
</dbReference>
<feature type="compositionally biased region" description="Low complexity" evidence="11">
    <location>
        <begin position="853"/>
        <end position="862"/>
    </location>
</feature>
<feature type="domain" description="Trimeric autotransporter adhesin YadA-like head" evidence="13">
    <location>
        <begin position="236"/>
        <end position="259"/>
    </location>
</feature>
<dbReference type="GO" id="GO:0015031">
    <property type="term" value="P:protein transport"/>
    <property type="evidence" value="ECO:0007669"/>
    <property type="project" value="UniProtKB-KW"/>
</dbReference>
<keyword evidence="10" id="KW-0998">Cell outer membrane</keyword>
<reference evidence="16" key="2">
    <citation type="submission" date="2021-01" db="EMBL/GenBank/DDBJ databases">
        <authorList>
            <person name="Yu Y."/>
        </authorList>
    </citation>
    <scope>NUCLEOTIDE SEQUENCE</scope>
    <source>
        <strain evidence="16">As-5</strain>
        <strain evidence="17">As-6</strain>
    </source>
</reference>
<dbReference type="Proteomes" id="UP000749453">
    <property type="component" value="Unassembled WGS sequence"/>
</dbReference>
<dbReference type="CDD" id="cd12820">
    <property type="entry name" value="LbR_YadA-like"/>
    <property type="match status" value="1"/>
</dbReference>
<organism evidence="16 19">
    <name type="scientific">Stenotrophomonas lactitubi</name>
    <dbReference type="NCBI Taxonomy" id="2045214"/>
    <lineage>
        <taxon>Bacteria</taxon>
        <taxon>Pseudomonadati</taxon>
        <taxon>Pseudomonadota</taxon>
        <taxon>Gammaproteobacteria</taxon>
        <taxon>Lysobacterales</taxon>
        <taxon>Lysobacteraceae</taxon>
        <taxon>Stenotrophomonas</taxon>
    </lineage>
</organism>
<gene>
    <name evidence="16" type="ORF">JJW18_01200</name>
    <name evidence="17" type="ORF">JJW19_05965</name>
</gene>
<evidence type="ECO:0000259" key="12">
    <source>
        <dbReference type="Pfam" id="PF03895"/>
    </source>
</evidence>
<keyword evidence="5" id="KW-1134">Transmembrane beta strand</keyword>
<dbReference type="Pfam" id="PF13018">
    <property type="entry name" value="ESPR"/>
    <property type="match status" value="1"/>
</dbReference>
<accession>A0AAW4GBQ3</accession>
<comment type="caution">
    <text evidence="16">The sequence shown here is derived from an EMBL/GenBank/DDBJ whole genome shotgun (WGS) entry which is preliminary data.</text>
</comment>
<evidence type="ECO:0000256" key="1">
    <source>
        <dbReference type="ARBA" id="ARBA00004241"/>
    </source>
</evidence>
<dbReference type="Gene3D" id="2.150.10.10">
    <property type="entry name" value="Serralysin-like metalloprotease, C-terminal"/>
    <property type="match status" value="4"/>
</dbReference>
<evidence type="ECO:0000256" key="7">
    <source>
        <dbReference type="ARBA" id="ARBA00022729"/>
    </source>
</evidence>
<evidence type="ECO:0000256" key="4">
    <source>
        <dbReference type="ARBA" id="ARBA00022448"/>
    </source>
</evidence>
<keyword evidence="4" id="KW-0813">Transport</keyword>
<keyword evidence="6" id="KW-0812">Transmembrane</keyword>
<feature type="domain" description="Trimeric autotransporter adhesin YadA-like stalk" evidence="14">
    <location>
        <begin position="468"/>
        <end position="493"/>
    </location>
</feature>
<feature type="domain" description="Trimeric autotransporter adhesin YadA-like head" evidence="13">
    <location>
        <begin position="189"/>
        <end position="215"/>
    </location>
</feature>
<evidence type="ECO:0000313" key="16">
    <source>
        <dbReference type="EMBL" id="MBM9912087.1"/>
    </source>
</evidence>
<evidence type="ECO:0000256" key="10">
    <source>
        <dbReference type="ARBA" id="ARBA00023237"/>
    </source>
</evidence>
<dbReference type="InterPro" id="IPR008640">
    <property type="entry name" value="Adhesin_Head_dom"/>
</dbReference>
<feature type="domain" description="Trimeric autotransporter adhesin YadA-like stalk" evidence="14">
    <location>
        <begin position="372"/>
        <end position="404"/>
    </location>
</feature>
<feature type="domain" description="Trimeric autotransporter adhesin YadA-like C-terminal membrane anchor" evidence="12">
    <location>
        <begin position="983"/>
        <end position="1038"/>
    </location>
</feature>
<name>A0AAW4GBQ3_9GAMM</name>
<dbReference type="AlphaFoldDB" id="A0AAW4GBQ3"/>
<dbReference type="Gene3D" id="3.30.1300.30">
    <property type="entry name" value="GSPII I/J protein-like"/>
    <property type="match status" value="1"/>
</dbReference>
<sequence length="1038" mass="102141">MNKIHRIVWNQAIGRWMVASELTRARGKRSAGRRALLAIAVGLSVGNAMAADACIMSDGSTGSVDERGTCIADAPAPRGIGVLGGLDGGVATGANAVAVGPDSQALGGRSVAVGNGAVANNLANVAIGDRAVTDGFNSVSMGYSATATGNFSLSLGGGSSATASRATAMGTDAQATGSNATATGNAALASGVAAAAFGDTARAQGERSLAMGANASVDAAAQYGVALGRNAQVTENGTNAVAIGQGAVANRANSVSVGTVGGERQIVNVRAATTDTDAVNFGQLKASAGSTAAALGGGASVDANGNVTAPSYNVGGSAHTNVGAALANLDGRTAANATALDTLASTVDGAVMYDGADKSSVRFGGADGTTLKNIADGDVADGSTDAVNGGQLHQTNQQVARNAADITMLDGRVTNVDNRVTTLVSDLDAGNVGLVRQDATTRTITVAGDHDGGTVSFAGTSGNRVLAGVDDGVSANDAVNLSQLQATEQGLRDDMGAIGDTLEGAVVYDGADKASVSFSGAQGTVLKNVAAGDVSDGSTEAVNGGQLHDTNERVVAAEGDISIIQGDVTRLDSRVTTNEGDITHLTSQVSQLAAGGLGLVTHDASTGVVSVAAMQNGGVVDVSGTDGNRVVKGVAEGRVADDSDEAVNGAQLKATNDRVAVAEGDISNLDGRVTINEGNLTQLSQDVNNLSNGSAGIVQYDATSDSIKVGSQQDGSLVDMAGTSGARRIGGVANGVDDADVATIAQLKASGLVDPNDGRALGALVYDDVSLDRATLGGSQGTVIANLGNGLIAAGSREAINGGQLWQVQADWEARWTALDGRVGVVEERIADGNIGGPGNPGGPGTSPGTGQGSVAIGDGSHAAGSGSIGIGNGAGATGEGAVAIGDGASASGNRSVAIGAGSVADRDQEVSVGSQGNERVISNVANGTRATDAVNVGQMEDRFQAERDWSNSRFQAIDKRFDRMGAISAAYAGMALNTAGLSGDNRVGAGVGAQNGRTALAVGYQRIVGEKKNISVSLGGAFSGSDQSVSAGAGFSW</sequence>
<dbReference type="InterPro" id="IPR045584">
    <property type="entry name" value="Pilin-like"/>
</dbReference>
<dbReference type="SUPFAM" id="SSF54523">
    <property type="entry name" value="Pili subunits"/>
    <property type="match status" value="1"/>
</dbReference>
<keyword evidence="9" id="KW-0472">Membrane</keyword>
<evidence type="ECO:0000259" key="14">
    <source>
        <dbReference type="Pfam" id="PF05662"/>
    </source>
</evidence>
<evidence type="ECO:0000256" key="8">
    <source>
        <dbReference type="ARBA" id="ARBA00022927"/>
    </source>
</evidence>
<feature type="domain" description="ESPR" evidence="15">
    <location>
        <begin position="1"/>
        <end position="44"/>
    </location>
</feature>
<dbReference type="Gene3D" id="1.20.5.170">
    <property type="match status" value="4"/>
</dbReference>
<feature type="domain" description="Trimeric autotransporter adhesin YadA-like stalk" evidence="14">
    <location>
        <begin position="799"/>
        <end position="821"/>
    </location>
</feature>
<dbReference type="Pfam" id="PF03895">
    <property type="entry name" value="YadA_anchor"/>
    <property type="match status" value="1"/>
</dbReference>
<comment type="subcellular location">
    <subcellularLocation>
        <location evidence="2">Cell outer membrane</location>
    </subcellularLocation>
    <subcellularLocation>
        <location evidence="1">Cell surface</location>
    </subcellularLocation>
</comment>
<dbReference type="EMBL" id="JAFFTB010000009">
    <property type="protein sequence ID" value="MBM9937683.1"/>
    <property type="molecule type" value="Genomic_DNA"/>
</dbReference>
<evidence type="ECO:0000256" key="3">
    <source>
        <dbReference type="ARBA" id="ARBA00005848"/>
    </source>
</evidence>
<feature type="compositionally biased region" description="Gly residues" evidence="11">
    <location>
        <begin position="834"/>
        <end position="852"/>
    </location>
</feature>
<evidence type="ECO:0000259" key="15">
    <source>
        <dbReference type="Pfam" id="PF13018"/>
    </source>
</evidence>
<evidence type="ECO:0000256" key="9">
    <source>
        <dbReference type="ARBA" id="ARBA00023136"/>
    </source>
</evidence>
<dbReference type="EMBL" id="JAFFTA010000001">
    <property type="protein sequence ID" value="MBM9912087.1"/>
    <property type="molecule type" value="Genomic_DNA"/>
</dbReference>
<feature type="domain" description="Trimeric autotransporter adhesin YadA-like head" evidence="13">
    <location>
        <begin position="161"/>
        <end position="186"/>
    </location>
</feature>
<feature type="domain" description="Trimeric autotransporter adhesin YadA-like stalk" evidence="14">
    <location>
        <begin position="922"/>
        <end position="941"/>
    </location>
</feature>
<evidence type="ECO:0000256" key="6">
    <source>
        <dbReference type="ARBA" id="ARBA00022692"/>
    </source>
</evidence>
<evidence type="ECO:0000313" key="18">
    <source>
        <dbReference type="Proteomes" id="UP000749453"/>
    </source>
</evidence>
<dbReference type="InterPro" id="IPR008635">
    <property type="entry name" value="Coiled_stalk_dom"/>
</dbReference>
<feature type="domain" description="Trimeric autotransporter adhesin YadA-like head" evidence="13">
    <location>
        <begin position="877"/>
        <end position="903"/>
    </location>
</feature>
<dbReference type="Proteomes" id="UP000784064">
    <property type="component" value="Unassembled WGS sequence"/>
</dbReference>
<dbReference type="InterPro" id="IPR011049">
    <property type="entry name" value="Serralysin-like_metalloprot_C"/>
</dbReference>
<reference evidence="18" key="1">
    <citation type="submission" date="2021-01" db="EMBL/GenBank/DDBJ databases">
        <title>Stenotrophomonas maltophilia.</title>
        <authorList>
            <person name="Yu Y."/>
        </authorList>
    </citation>
    <scope>NUCLEOTIDE SEQUENCE [LARGE SCALE GENOMIC DNA]</scope>
    <source>
        <strain evidence="18">As-6</strain>
    </source>
</reference>
<dbReference type="GO" id="GO:0009279">
    <property type="term" value="C:cell outer membrane"/>
    <property type="evidence" value="ECO:0007669"/>
    <property type="project" value="UniProtKB-SubCell"/>
</dbReference>
<evidence type="ECO:0000313" key="19">
    <source>
        <dbReference type="Proteomes" id="UP000784064"/>
    </source>
</evidence>
<dbReference type="Pfam" id="PF05658">
    <property type="entry name" value="YadA_head"/>
    <property type="match status" value="7"/>
</dbReference>
<feature type="domain" description="Trimeric autotransporter adhesin YadA-like head" evidence="13">
    <location>
        <begin position="850"/>
        <end position="875"/>
    </location>
</feature>
<evidence type="ECO:0000313" key="17">
    <source>
        <dbReference type="EMBL" id="MBM9937683.1"/>
    </source>
</evidence>
<proteinExistence type="inferred from homology"/>
<comment type="similarity">
    <text evidence="3">Belongs to the autotransporter-2 (AT-2) (TC 1.B.40) family.</text>
</comment>